<dbReference type="Proteomes" id="UP001519307">
    <property type="component" value="Unassembled WGS sequence"/>
</dbReference>
<keyword evidence="1" id="KW-1133">Transmembrane helix</keyword>
<keyword evidence="1" id="KW-0472">Membrane</keyword>
<dbReference type="SUPFAM" id="SSF49879">
    <property type="entry name" value="SMAD/FHA domain"/>
    <property type="match status" value="1"/>
</dbReference>
<dbReference type="RefSeq" id="WP_209702685.1">
    <property type="nucleotide sequence ID" value="NZ_JAGGLM010000015.1"/>
</dbReference>
<proteinExistence type="predicted"/>
<name>A0ABS4KVG7_9CLOT</name>
<accession>A0ABS4KVG7</accession>
<dbReference type="Pfam" id="PF00498">
    <property type="entry name" value="FHA"/>
    <property type="match status" value="1"/>
</dbReference>
<evidence type="ECO:0000256" key="1">
    <source>
        <dbReference type="SAM" id="Phobius"/>
    </source>
</evidence>
<keyword evidence="4" id="KW-1185">Reference proteome</keyword>
<dbReference type="InterPro" id="IPR050923">
    <property type="entry name" value="Cell_Proc_Reg/RNA_Proc"/>
</dbReference>
<evidence type="ECO:0000313" key="4">
    <source>
        <dbReference type="Proteomes" id="UP001519307"/>
    </source>
</evidence>
<sequence>MDLSKLSLIFKIVIIGIVYIIIVCSLRIMYKDIKNGGKRARMANRRAFGLEVLIAGNNSNLRKGAVIPIRKEITIGRKSDNLLRLEDPYASSHHARVYVKNGKDCIIEDLGSTNGTLLNGKKLEGRQYLSSGDEIKIGNTSFKLIG</sequence>
<dbReference type="InterPro" id="IPR000253">
    <property type="entry name" value="FHA_dom"/>
</dbReference>
<evidence type="ECO:0000259" key="2">
    <source>
        <dbReference type="PROSITE" id="PS50006"/>
    </source>
</evidence>
<protein>
    <submittedName>
        <fullName evidence="3">PSer/pThr/pTyr-binding forkhead associated (FHA) protein</fullName>
    </submittedName>
</protein>
<organism evidence="3 4">
    <name type="scientific">Clostridium algifaecis</name>
    <dbReference type="NCBI Taxonomy" id="1472040"/>
    <lineage>
        <taxon>Bacteria</taxon>
        <taxon>Bacillati</taxon>
        <taxon>Bacillota</taxon>
        <taxon>Clostridia</taxon>
        <taxon>Eubacteriales</taxon>
        <taxon>Clostridiaceae</taxon>
        <taxon>Clostridium</taxon>
    </lineage>
</organism>
<dbReference type="EMBL" id="JAGGLM010000015">
    <property type="protein sequence ID" value="MBP2033491.1"/>
    <property type="molecule type" value="Genomic_DNA"/>
</dbReference>
<evidence type="ECO:0000313" key="3">
    <source>
        <dbReference type="EMBL" id="MBP2033491.1"/>
    </source>
</evidence>
<keyword evidence="1" id="KW-0812">Transmembrane</keyword>
<comment type="caution">
    <text evidence="3">The sequence shown here is derived from an EMBL/GenBank/DDBJ whole genome shotgun (WGS) entry which is preliminary data.</text>
</comment>
<gene>
    <name evidence="3" type="ORF">J2Z42_002194</name>
</gene>
<reference evidence="3 4" key="1">
    <citation type="submission" date="2021-03" db="EMBL/GenBank/DDBJ databases">
        <title>Genomic Encyclopedia of Type Strains, Phase IV (KMG-IV): sequencing the most valuable type-strain genomes for metagenomic binning, comparative biology and taxonomic classification.</title>
        <authorList>
            <person name="Goeker M."/>
        </authorList>
    </citation>
    <scope>NUCLEOTIDE SEQUENCE [LARGE SCALE GENOMIC DNA]</scope>
    <source>
        <strain evidence="3 4">DSM 28783</strain>
    </source>
</reference>
<dbReference type="InterPro" id="IPR008984">
    <property type="entry name" value="SMAD_FHA_dom_sf"/>
</dbReference>
<feature type="domain" description="FHA" evidence="2">
    <location>
        <begin position="73"/>
        <end position="123"/>
    </location>
</feature>
<dbReference type="SMART" id="SM00240">
    <property type="entry name" value="FHA"/>
    <property type="match status" value="1"/>
</dbReference>
<dbReference type="PROSITE" id="PS50006">
    <property type="entry name" value="FHA_DOMAIN"/>
    <property type="match status" value="1"/>
</dbReference>
<dbReference type="PANTHER" id="PTHR23308">
    <property type="entry name" value="NUCLEAR INHIBITOR OF PROTEIN PHOSPHATASE-1"/>
    <property type="match status" value="1"/>
</dbReference>
<feature type="transmembrane region" description="Helical" evidence="1">
    <location>
        <begin position="6"/>
        <end position="30"/>
    </location>
</feature>
<dbReference type="Gene3D" id="2.60.200.20">
    <property type="match status" value="1"/>
</dbReference>
<dbReference type="CDD" id="cd00060">
    <property type="entry name" value="FHA"/>
    <property type="match status" value="1"/>
</dbReference>